<evidence type="ECO:0000313" key="3">
    <source>
        <dbReference type="EMBL" id="AJE03179.1"/>
    </source>
</evidence>
<feature type="compositionally biased region" description="Basic and acidic residues" evidence="1">
    <location>
        <begin position="62"/>
        <end position="83"/>
    </location>
</feature>
<dbReference type="InterPro" id="IPR006837">
    <property type="entry name" value="Divergent_DAC"/>
</dbReference>
<dbReference type="PANTHER" id="PTHR30105:SF2">
    <property type="entry name" value="DIVERGENT POLYSACCHARIDE DEACETYLASE SUPERFAMILY"/>
    <property type="match status" value="1"/>
</dbReference>
<evidence type="ECO:0000256" key="2">
    <source>
        <dbReference type="SAM" id="Phobius"/>
    </source>
</evidence>
<gene>
    <name evidence="3" type="ORF">GPICK_07250</name>
</gene>
<protein>
    <submittedName>
        <fullName evidence="3">Sugar deacetylase</fullName>
    </submittedName>
</protein>
<dbReference type="OrthoDB" id="9784811at2"/>
<accession>A0A0B5BDH3</accession>
<evidence type="ECO:0000313" key="4">
    <source>
        <dbReference type="Proteomes" id="UP000057609"/>
    </source>
</evidence>
<keyword evidence="4" id="KW-1185">Reference proteome</keyword>
<dbReference type="Gene3D" id="3.20.20.370">
    <property type="entry name" value="Glycoside hydrolase/deacetylase"/>
    <property type="match status" value="1"/>
</dbReference>
<keyword evidence="2" id="KW-0472">Membrane</keyword>
<dbReference type="Proteomes" id="UP000057609">
    <property type="component" value="Chromosome"/>
</dbReference>
<proteinExistence type="predicted"/>
<dbReference type="STRING" id="345632.GPICK_07250"/>
<sequence length="325" mass="35516">MAKPRKNVRSNRKRGEGRRALLPLALAAVLLLIVVGSLVYFTNSRKEVNRQLPGNGKAAHLPAREQHRLPVREQDKEPVHEDYTAVVPPPPTPRSERHPLPASTGPGTLAIIIDDMGKGVQEARSLSDIGVPVTFSIIPGLAKVKQVAEEAHRRGIEVMVHMPMEPKGYPAQKIEGNGLLLGESDEEIVSRLNAYLRELPRAVGANNHMGSAFTENREKMAVVLGVLKERGLFFVDSKTSPVSVGYDVARAQGVRTAARNVFLDNIQERGYIAKQLAQAISIARKRGSAIAICHPHPATIQTLAAELPRLRDEGITFVPVSQLVR</sequence>
<dbReference type="InterPro" id="IPR011330">
    <property type="entry name" value="Glyco_hydro/deAcase_b/a-brl"/>
</dbReference>
<dbReference type="SUPFAM" id="SSF88713">
    <property type="entry name" value="Glycoside hydrolase/deacetylase"/>
    <property type="match status" value="1"/>
</dbReference>
<dbReference type="GO" id="GO:0005975">
    <property type="term" value="P:carbohydrate metabolic process"/>
    <property type="evidence" value="ECO:0007669"/>
    <property type="project" value="InterPro"/>
</dbReference>
<keyword evidence="2" id="KW-1133">Transmembrane helix</keyword>
<dbReference type="PANTHER" id="PTHR30105">
    <property type="entry name" value="UNCHARACTERIZED YIBQ-RELATED"/>
    <property type="match status" value="1"/>
</dbReference>
<dbReference type="AlphaFoldDB" id="A0A0B5BDH3"/>
<dbReference type="Pfam" id="PF04748">
    <property type="entry name" value="Polysacc_deac_2"/>
    <property type="match status" value="1"/>
</dbReference>
<dbReference type="EMBL" id="CP009788">
    <property type="protein sequence ID" value="AJE03179.1"/>
    <property type="molecule type" value="Genomic_DNA"/>
</dbReference>
<reference evidence="3 4" key="1">
    <citation type="journal article" date="2015" name="Genome Announc.">
        <title>Complete Genome of Geobacter pickeringii G13T, a Metal-Reducing Isolate from Sedimentary Kaolin Deposits.</title>
        <authorList>
            <person name="Badalamenti J.P."/>
            <person name="Bond D.R."/>
        </authorList>
    </citation>
    <scope>NUCLEOTIDE SEQUENCE [LARGE SCALE GENOMIC DNA]</scope>
    <source>
        <strain evidence="3 4">G13</strain>
    </source>
</reference>
<name>A0A0B5BDH3_9BACT</name>
<dbReference type="CDD" id="cd10936">
    <property type="entry name" value="CE4_DAC2"/>
    <property type="match status" value="1"/>
</dbReference>
<feature type="region of interest" description="Disordered" evidence="1">
    <location>
        <begin position="51"/>
        <end position="103"/>
    </location>
</feature>
<keyword evidence="2" id="KW-0812">Transmembrane</keyword>
<evidence type="ECO:0000256" key="1">
    <source>
        <dbReference type="SAM" id="MobiDB-lite"/>
    </source>
</evidence>
<dbReference type="HOGENOM" id="CLU_041643_5_0_7"/>
<feature type="transmembrane region" description="Helical" evidence="2">
    <location>
        <begin position="21"/>
        <end position="41"/>
    </location>
</feature>
<dbReference type="KEGG" id="gpi:GPICK_07250"/>
<dbReference type="RefSeq" id="WP_039741747.1">
    <property type="nucleotide sequence ID" value="NZ_CP009788.1"/>
</dbReference>
<organism evidence="3 4">
    <name type="scientific">Geobacter pickeringii</name>
    <dbReference type="NCBI Taxonomy" id="345632"/>
    <lineage>
        <taxon>Bacteria</taxon>
        <taxon>Pseudomonadati</taxon>
        <taxon>Thermodesulfobacteriota</taxon>
        <taxon>Desulfuromonadia</taxon>
        <taxon>Geobacterales</taxon>
        <taxon>Geobacteraceae</taxon>
        <taxon>Geobacter</taxon>
    </lineage>
</organism>